<evidence type="ECO:0000256" key="4">
    <source>
        <dbReference type="ARBA" id="ARBA00022968"/>
    </source>
</evidence>
<evidence type="ECO:0000256" key="3">
    <source>
        <dbReference type="ARBA" id="ARBA00022676"/>
    </source>
</evidence>
<dbReference type="PANTHER" id="PTHR11062">
    <property type="entry name" value="EXOSTOSIN HEPARAN SULFATE GLYCOSYLTRANSFERASE -RELATED"/>
    <property type="match status" value="1"/>
</dbReference>
<dbReference type="InterPro" id="IPR040911">
    <property type="entry name" value="Exostosin_GT47"/>
</dbReference>
<evidence type="ECO:0000256" key="5">
    <source>
        <dbReference type="ARBA" id="ARBA00023034"/>
    </source>
</evidence>
<evidence type="ECO:0000256" key="6">
    <source>
        <dbReference type="SAM" id="Phobius"/>
    </source>
</evidence>
<comment type="subcellular location">
    <subcellularLocation>
        <location evidence="1">Golgi apparatus membrane</location>
        <topology evidence="1">Single-pass type II membrane protein</topology>
    </subcellularLocation>
</comment>
<keyword evidence="6" id="KW-0472">Membrane</keyword>
<feature type="domain" description="Exostosin GT47" evidence="7">
    <location>
        <begin position="114"/>
        <end position="398"/>
    </location>
</feature>
<dbReference type="Pfam" id="PF03016">
    <property type="entry name" value="Exostosin_GT47"/>
    <property type="match status" value="1"/>
</dbReference>
<organism evidence="8 9">
    <name type="scientific">Vitis vinifera</name>
    <name type="common">Grape</name>
    <dbReference type="NCBI Taxonomy" id="29760"/>
    <lineage>
        <taxon>Eukaryota</taxon>
        <taxon>Viridiplantae</taxon>
        <taxon>Streptophyta</taxon>
        <taxon>Embryophyta</taxon>
        <taxon>Tracheophyta</taxon>
        <taxon>Spermatophyta</taxon>
        <taxon>Magnoliopsida</taxon>
        <taxon>eudicotyledons</taxon>
        <taxon>Gunneridae</taxon>
        <taxon>Pentapetalae</taxon>
        <taxon>rosids</taxon>
        <taxon>Vitales</taxon>
        <taxon>Vitaceae</taxon>
        <taxon>Viteae</taxon>
        <taxon>Vitis</taxon>
    </lineage>
</organism>
<proteinExistence type="inferred from homology"/>
<evidence type="ECO:0000256" key="1">
    <source>
        <dbReference type="ARBA" id="ARBA00004323"/>
    </source>
</evidence>
<dbReference type="EMBL" id="CP126648">
    <property type="protein sequence ID" value="WJZ81862.1"/>
    <property type="molecule type" value="Genomic_DNA"/>
</dbReference>
<keyword evidence="9" id="KW-1185">Reference proteome</keyword>
<dbReference type="InterPro" id="IPR004263">
    <property type="entry name" value="Exostosin"/>
</dbReference>
<evidence type="ECO:0000259" key="7">
    <source>
        <dbReference type="Pfam" id="PF03016"/>
    </source>
</evidence>
<keyword evidence="6" id="KW-0812">Transmembrane</keyword>
<sequence>MRRPHTCFSEKPQQHLILPHRRLLLVRPPLLLVLLLLLTLTVSSWLAVFLCGFSKPRQQQVPSLEFNESLNNNNAHHSSAESVQDRNDSLSSGNLLGSPYHNWQLFASDFQEMLHKLKIFVYPDASMNQSSSPFARVFLPNPNPFHPKLANYFSEHMFKVALLRSSLLTPHPQDAHFFFLPFSVNTLRNDPRVHSEASISDFVTQYTTRISWEYKFWNASRGTDHFYICCHSVGREAASKHHDLHNNAIQVTCSSSYFQRLYISHKDVGLPQVWPRPPEKLLNPPELRHKLVFFAGRVQNSHIRQELMAVWGNDTDIDLFSGSPPFPYEEGLRKSKYCLHVKGYEVNTARVCDAIHYGCIPVIVSNYYDLPFSNVLDWSKFSVIISHKSIATLKKILLSISKQKYLSMYQNLCLVRRHFAWHTTPRGYDSFHMTAYQLWLRRGVHRLSY</sequence>
<keyword evidence="3" id="KW-0328">Glycosyltransferase</keyword>
<keyword evidence="5" id="KW-0333">Golgi apparatus</keyword>
<keyword evidence="6" id="KW-1133">Transmembrane helix</keyword>
<accession>A0ABY9BGU8</accession>
<feature type="transmembrane region" description="Helical" evidence="6">
    <location>
        <begin position="30"/>
        <end position="50"/>
    </location>
</feature>
<keyword evidence="3" id="KW-0808">Transferase</keyword>
<evidence type="ECO:0000313" key="9">
    <source>
        <dbReference type="Proteomes" id="UP001227230"/>
    </source>
</evidence>
<protein>
    <recommendedName>
        <fullName evidence="7">Exostosin GT47 domain-containing protein</fullName>
    </recommendedName>
</protein>
<reference evidence="8 9" key="1">
    <citation type="journal article" date="2023" name="Hortic Res">
        <title>The complete reference genome for grapevine (Vitis vinifera L.) genetics and breeding.</title>
        <authorList>
            <person name="Shi X."/>
            <person name="Cao S."/>
            <person name="Wang X."/>
            <person name="Huang S."/>
            <person name="Wang Y."/>
            <person name="Liu Z."/>
            <person name="Liu W."/>
            <person name="Leng X."/>
            <person name="Peng Y."/>
            <person name="Wang N."/>
            <person name="Wang Y."/>
            <person name="Ma Z."/>
            <person name="Xu X."/>
            <person name="Zhang F."/>
            <person name="Xue H."/>
            <person name="Zhong H."/>
            <person name="Wang Y."/>
            <person name="Zhang K."/>
            <person name="Velt A."/>
            <person name="Avia K."/>
            <person name="Holtgrawe D."/>
            <person name="Grimplet J."/>
            <person name="Matus J.T."/>
            <person name="Ware D."/>
            <person name="Wu X."/>
            <person name="Wang H."/>
            <person name="Liu C."/>
            <person name="Fang Y."/>
            <person name="Rustenholz C."/>
            <person name="Cheng Z."/>
            <person name="Xiao H."/>
            <person name="Zhou Y."/>
        </authorList>
    </citation>
    <scope>NUCLEOTIDE SEQUENCE [LARGE SCALE GENOMIC DNA]</scope>
    <source>
        <strain evidence="9">cv. Pinot noir / PN40024</strain>
        <tissue evidence="8">Leaf</tissue>
    </source>
</reference>
<evidence type="ECO:0000256" key="2">
    <source>
        <dbReference type="ARBA" id="ARBA00010271"/>
    </source>
</evidence>
<name>A0ABY9BGU8_VITVI</name>
<keyword evidence="4" id="KW-0735">Signal-anchor</keyword>
<dbReference type="Proteomes" id="UP001227230">
    <property type="component" value="Chromosome 1"/>
</dbReference>
<dbReference type="PANTHER" id="PTHR11062:SF235">
    <property type="entry name" value="GLYCOSYLTRANSFERASE-LIKE PROTEIN"/>
    <property type="match status" value="1"/>
</dbReference>
<evidence type="ECO:0000313" key="8">
    <source>
        <dbReference type="EMBL" id="WJZ81862.1"/>
    </source>
</evidence>
<gene>
    <name evidence="8" type="ORF">VitviT2T_001677</name>
</gene>
<comment type="similarity">
    <text evidence="2">Belongs to the glycosyltransferase 47 family.</text>
</comment>